<feature type="coiled-coil region" evidence="1">
    <location>
        <begin position="603"/>
        <end position="644"/>
    </location>
</feature>
<feature type="compositionally biased region" description="Polar residues" evidence="2">
    <location>
        <begin position="711"/>
        <end position="732"/>
    </location>
</feature>
<feature type="compositionally biased region" description="Polar residues" evidence="2">
    <location>
        <begin position="341"/>
        <end position="350"/>
    </location>
</feature>
<feature type="region of interest" description="Disordered" evidence="2">
    <location>
        <begin position="196"/>
        <end position="223"/>
    </location>
</feature>
<feature type="compositionally biased region" description="Basic residues" evidence="2">
    <location>
        <begin position="154"/>
        <end position="164"/>
    </location>
</feature>
<dbReference type="InterPro" id="IPR016024">
    <property type="entry name" value="ARM-type_fold"/>
</dbReference>
<feature type="compositionally biased region" description="Low complexity" evidence="2">
    <location>
        <begin position="772"/>
        <end position="785"/>
    </location>
</feature>
<feature type="compositionally biased region" description="Low complexity" evidence="2">
    <location>
        <begin position="122"/>
        <end position="139"/>
    </location>
</feature>
<feature type="region of interest" description="Disordered" evidence="2">
    <location>
        <begin position="86"/>
        <end position="166"/>
    </location>
</feature>
<feature type="compositionally biased region" description="Low complexity" evidence="2">
    <location>
        <begin position="28"/>
        <end position="49"/>
    </location>
</feature>
<feature type="compositionally biased region" description="Basic and acidic residues" evidence="2">
    <location>
        <begin position="815"/>
        <end position="824"/>
    </location>
</feature>
<feature type="region of interest" description="Disordered" evidence="2">
    <location>
        <begin position="386"/>
        <end position="436"/>
    </location>
</feature>
<feature type="compositionally biased region" description="Acidic residues" evidence="2">
    <location>
        <begin position="1044"/>
        <end position="1068"/>
    </location>
</feature>
<feature type="region of interest" description="Disordered" evidence="2">
    <location>
        <begin position="321"/>
        <end position="358"/>
    </location>
</feature>
<name>A0A197JSX8_9FUNG</name>
<dbReference type="PROSITE" id="PS51363">
    <property type="entry name" value="W2"/>
    <property type="match status" value="1"/>
</dbReference>
<gene>
    <name evidence="4" type="ORF">K457DRAFT_138764</name>
</gene>
<dbReference type="PANTHER" id="PTHR45887:SF1">
    <property type="entry name" value="TRANSLATION INITIATION FACTOR EIF-2B SUBUNIT EPSILON"/>
    <property type="match status" value="1"/>
</dbReference>
<feature type="compositionally biased region" description="Acidic residues" evidence="2">
    <location>
        <begin position="736"/>
        <end position="757"/>
    </location>
</feature>
<dbReference type="GO" id="GO:0003743">
    <property type="term" value="F:translation initiation factor activity"/>
    <property type="evidence" value="ECO:0007669"/>
    <property type="project" value="TreeGrafter"/>
</dbReference>
<dbReference type="InterPro" id="IPR051956">
    <property type="entry name" value="eIF2B_epsilon"/>
</dbReference>
<dbReference type="GO" id="GO:0031369">
    <property type="term" value="F:translation initiation factor binding"/>
    <property type="evidence" value="ECO:0007669"/>
    <property type="project" value="TreeGrafter"/>
</dbReference>
<feature type="compositionally biased region" description="Acidic residues" evidence="2">
    <location>
        <begin position="1075"/>
        <end position="1100"/>
    </location>
</feature>
<dbReference type="GO" id="GO:0005085">
    <property type="term" value="F:guanyl-nucleotide exchange factor activity"/>
    <property type="evidence" value="ECO:0007669"/>
    <property type="project" value="TreeGrafter"/>
</dbReference>
<protein>
    <recommendedName>
        <fullName evidence="3">W2 domain-containing protein</fullName>
    </recommendedName>
</protein>
<feature type="domain" description="W2" evidence="3">
    <location>
        <begin position="855"/>
        <end position="1053"/>
    </location>
</feature>
<feature type="compositionally biased region" description="Low complexity" evidence="2">
    <location>
        <begin position="321"/>
        <end position="340"/>
    </location>
</feature>
<feature type="region of interest" description="Disordered" evidence="2">
    <location>
        <begin position="1121"/>
        <end position="1219"/>
    </location>
</feature>
<feature type="region of interest" description="Disordered" evidence="2">
    <location>
        <begin position="707"/>
        <end position="829"/>
    </location>
</feature>
<keyword evidence="1" id="KW-0175">Coiled coil</keyword>
<accession>A0A197JSX8</accession>
<feature type="compositionally biased region" description="Low complexity" evidence="2">
    <location>
        <begin position="61"/>
        <end position="71"/>
    </location>
</feature>
<evidence type="ECO:0000259" key="3">
    <source>
        <dbReference type="PROSITE" id="PS51363"/>
    </source>
</evidence>
<feature type="compositionally biased region" description="Acidic residues" evidence="2">
    <location>
        <begin position="1187"/>
        <end position="1205"/>
    </location>
</feature>
<organism evidence="4 5">
    <name type="scientific">Linnemannia elongata AG-77</name>
    <dbReference type="NCBI Taxonomy" id="1314771"/>
    <lineage>
        <taxon>Eukaryota</taxon>
        <taxon>Fungi</taxon>
        <taxon>Fungi incertae sedis</taxon>
        <taxon>Mucoromycota</taxon>
        <taxon>Mortierellomycotina</taxon>
        <taxon>Mortierellomycetes</taxon>
        <taxon>Mortierellales</taxon>
        <taxon>Mortierellaceae</taxon>
        <taxon>Linnemannia</taxon>
    </lineage>
</organism>
<dbReference type="GO" id="GO:0005851">
    <property type="term" value="C:eukaryotic translation initiation factor 2B complex"/>
    <property type="evidence" value="ECO:0007669"/>
    <property type="project" value="TreeGrafter"/>
</dbReference>
<feature type="region of interest" description="Disordered" evidence="2">
    <location>
        <begin position="241"/>
        <end position="289"/>
    </location>
</feature>
<dbReference type="Proteomes" id="UP000078512">
    <property type="component" value="Unassembled WGS sequence"/>
</dbReference>
<dbReference type="PANTHER" id="PTHR45887">
    <property type="entry name" value="TRANSLATION INITIATION FACTOR EIF-2B SUBUNIT EPSILON"/>
    <property type="match status" value="1"/>
</dbReference>
<proteinExistence type="predicted"/>
<feature type="compositionally biased region" description="Basic and acidic residues" evidence="2">
    <location>
        <begin position="427"/>
        <end position="436"/>
    </location>
</feature>
<evidence type="ECO:0000256" key="2">
    <source>
        <dbReference type="SAM" id="MobiDB-lite"/>
    </source>
</evidence>
<dbReference type="InterPro" id="IPR003307">
    <property type="entry name" value="W2_domain"/>
</dbReference>
<dbReference type="EMBL" id="KV442049">
    <property type="protein sequence ID" value="OAQ28305.1"/>
    <property type="molecule type" value="Genomic_DNA"/>
</dbReference>
<dbReference type="OrthoDB" id="2290605at2759"/>
<dbReference type="Gene3D" id="1.25.40.180">
    <property type="match status" value="1"/>
</dbReference>
<sequence length="1233" mass="134106">MCSLYSINNNSKFSGQSSFQVVLCAKDSSPSSPRHSPSSSISSSAPCSPYRRKKMKGGAKSPILILTPSSSSNQQLQEITALFSPPSFQSTTQSSLSPSTSSSSPSPSNNNPSSAAHYRANSNSSTISPSSLSYQQQQQQRRRQGSNHGTSHWHQFHQHQHHHQNSFDASFENDQENHHPYSTAYAHKRASFPIDQHSNHSFYHNKRSSGANSNGIRGRDTGNARSAQVLNPTNLQIHSKTFFPSQSTPTPTHSSSTTLLLSAQQQQDNHSSSISNSQQPQQQRRPVATQLADPAVISFAAAAAASVSGVGTGVGVRGGACSSMPTSPSSSTLRSPGSSPIRQTSVQGGSHTAWGDMKSFPSDRAIAAPTTMATASSSLTLSTLPTMTGTASTTTPVATPAAEKGRIAHGSQAKPRDRSPLASSVDSHGHSTFDSDEMDLQHLHSDSNIDSDASMTEADNLDLDSAASLQLMQAIHPHHSLQQKQQQSQHKTINYRHSLNHHFNQHFPLLSSASSSSAVTAANTAAVAATAAAVATAAATAAAASSTKDAESPLERKSHLRRKCDRLQVKNAALKATVIQVKSDLALERQKRSTVDQIYLNIRKDLNQRLESEEDKVLGLKADLEQMAAEMKELKDQLASARTRSTPFSTSASMSSLSGLNSRSVSGYRIGYDSSAFSLSRGISTFGGVLMPHNSSLIDGQDDSEEFMVSHSYSPSTRRTSASQLDNGDSTLMSCSDDEADDDDEEMEEEDESDDESCAVKGAFLFKQPPVSRRGSSASSMSLRTLTEETIEEEEEEDDDDEELDEEDEVDSDLEDHAANKDENDYSDAPRTMMEIILQRQQSHSPEDDTEDPPADANETFESMVQKALFHAIHSRLTVAQAQLQIEELVLKYNVPLEKTIEAITQGMLRWWETERMATGGSASGGFGTDAVVINKETGEQAIPKVAIEKRIESFFGPLLLQFVASIDEQKMLLEKLGEQAQAEPEGRWLRNHNGILVALYKYDVLDGEAVLEWWRALEEPQGVFGHGENNLRSLNSRFAAWLEDEDEESDSESELDEDDDTEEDSDSDSSCSEFESDSEDDDNDDDDYVDDEEEGDDNGSADAKDVMDQDVVVEAILDVAFPGTPSPPTPINRKESQNNNTTGNTKRRISFCTNNNLYYSQDGKVQQKPARKAKSVDGGSDSKDGDDCEDGEDDEEEGDDDADDSGVAKKKYDQCPPFKGIIDRDIEIGTMA</sequence>
<feature type="compositionally biased region" description="Low complexity" evidence="2">
    <location>
        <begin position="386"/>
        <end position="402"/>
    </location>
</feature>
<reference evidence="4 5" key="1">
    <citation type="submission" date="2016-05" db="EMBL/GenBank/DDBJ databases">
        <title>Genome sequencing reveals origins of a unique bacterial endosymbiosis in the earliest lineages of terrestrial Fungi.</title>
        <authorList>
            <consortium name="DOE Joint Genome Institute"/>
            <person name="Uehling J."/>
            <person name="Gryganskyi A."/>
            <person name="Hameed K."/>
            <person name="Tschaplinski T."/>
            <person name="Misztal P."/>
            <person name="Wu S."/>
            <person name="Desiro A."/>
            <person name="Vande Pol N."/>
            <person name="Du Z.-Y."/>
            <person name="Zienkiewicz A."/>
            <person name="Zienkiewicz K."/>
            <person name="Morin E."/>
            <person name="Tisserant E."/>
            <person name="Splivallo R."/>
            <person name="Hainaut M."/>
            <person name="Henrissat B."/>
            <person name="Ohm R."/>
            <person name="Kuo A."/>
            <person name="Yan J."/>
            <person name="Lipzen A."/>
            <person name="Nolan M."/>
            <person name="Labutti K."/>
            <person name="Barry K."/>
            <person name="Goldstein A."/>
            <person name="Labbe J."/>
            <person name="Schadt C."/>
            <person name="Tuskan G."/>
            <person name="Grigoriev I."/>
            <person name="Martin F."/>
            <person name="Vilgalys R."/>
            <person name="Bonito G."/>
        </authorList>
    </citation>
    <scope>NUCLEOTIDE SEQUENCE [LARGE SCALE GENOMIC DNA]</scope>
    <source>
        <strain evidence="4 5">AG-77</strain>
    </source>
</reference>
<dbReference type="STRING" id="1314771.A0A197JSX8"/>
<dbReference type="Pfam" id="PF02020">
    <property type="entry name" value="W2"/>
    <property type="match status" value="1"/>
</dbReference>
<feature type="region of interest" description="Disordered" evidence="2">
    <location>
        <begin position="25"/>
        <end position="71"/>
    </location>
</feature>
<evidence type="ECO:0000313" key="4">
    <source>
        <dbReference type="EMBL" id="OAQ28305.1"/>
    </source>
</evidence>
<dbReference type="SUPFAM" id="SSF48371">
    <property type="entry name" value="ARM repeat"/>
    <property type="match status" value="1"/>
</dbReference>
<keyword evidence="5" id="KW-1185">Reference proteome</keyword>
<feature type="compositionally biased region" description="Low complexity" evidence="2">
    <location>
        <begin position="86"/>
        <end position="114"/>
    </location>
</feature>
<feature type="compositionally biased region" description="Low complexity" evidence="2">
    <location>
        <begin position="244"/>
        <end position="283"/>
    </location>
</feature>
<evidence type="ECO:0000256" key="1">
    <source>
        <dbReference type="SAM" id="Coils"/>
    </source>
</evidence>
<evidence type="ECO:0000313" key="5">
    <source>
        <dbReference type="Proteomes" id="UP000078512"/>
    </source>
</evidence>
<feature type="compositionally biased region" description="Acidic residues" evidence="2">
    <location>
        <begin position="789"/>
        <end position="814"/>
    </location>
</feature>
<feature type="region of interest" description="Disordered" evidence="2">
    <location>
        <begin position="1044"/>
        <end position="1106"/>
    </location>
</feature>
<dbReference type="AlphaFoldDB" id="A0A197JSX8"/>